<dbReference type="RefSeq" id="WP_129783086.1">
    <property type="nucleotide sequence ID" value="NZ_RZHH01000001.1"/>
</dbReference>
<evidence type="ECO:0000256" key="1">
    <source>
        <dbReference type="SAM" id="MobiDB-lite"/>
    </source>
</evidence>
<protein>
    <recommendedName>
        <fullName evidence="4">Right-handed parallel beta-helix repeat-containing protein</fullName>
    </recommendedName>
</protein>
<gene>
    <name evidence="2" type="ORF">ELS19_00600</name>
</gene>
<evidence type="ECO:0008006" key="4">
    <source>
        <dbReference type="Google" id="ProtNLM"/>
    </source>
</evidence>
<reference evidence="2 3" key="1">
    <citation type="submission" date="2018-12" db="EMBL/GenBank/DDBJ databases">
        <title>Genome analysis provides insights into bioremediation potentialities of Halogeometricum borinquense strain N11.</title>
        <authorList>
            <person name="Najjari A."/>
            <person name="Youssef N."/>
            <person name="Fhoula I."/>
            <person name="Ben Dhia O."/>
            <person name="Mahjoubi M."/>
            <person name="Ouzari H.I."/>
            <person name="Cherif A."/>
        </authorList>
    </citation>
    <scope>NUCLEOTIDE SEQUENCE [LARGE SCALE GENOMIC DNA]</scope>
    <source>
        <strain evidence="2 3">N11</strain>
    </source>
</reference>
<organism evidence="2 3">
    <name type="scientific">Halogeometricum borinquense</name>
    <dbReference type="NCBI Taxonomy" id="60847"/>
    <lineage>
        <taxon>Archaea</taxon>
        <taxon>Methanobacteriati</taxon>
        <taxon>Methanobacteriota</taxon>
        <taxon>Stenosarchaea group</taxon>
        <taxon>Halobacteria</taxon>
        <taxon>Halobacteriales</taxon>
        <taxon>Haloferacaceae</taxon>
        <taxon>Halogeometricum</taxon>
    </lineage>
</organism>
<dbReference type="PROSITE" id="PS51257">
    <property type="entry name" value="PROKAR_LIPOPROTEIN"/>
    <property type="match status" value="1"/>
</dbReference>
<dbReference type="SMART" id="SM00710">
    <property type="entry name" value="PbH1"/>
    <property type="match status" value="6"/>
</dbReference>
<dbReference type="InterPro" id="IPR012334">
    <property type="entry name" value="Pectin_lyas_fold"/>
</dbReference>
<dbReference type="InterPro" id="IPR006626">
    <property type="entry name" value="PbH1"/>
</dbReference>
<dbReference type="EMBL" id="RZHH01000001">
    <property type="protein sequence ID" value="RYJ19534.1"/>
    <property type="molecule type" value="Genomic_DNA"/>
</dbReference>
<sequence length="532" mass="57385">MTRDDSRTFTRRRLLGLLGSAGVASLAGCGGRDTTPTATPEKPGPFKQTSDSPDENPRMRDGIGFDRVVNAVDDLSWDPSGEEAIDDSLDQTLREGTLIEVPPGTYHVKRRHDVEGVSRWGIVGIGTNRRAVQFTPPAGRSFRWLMVDGGSDILIKNFTMQQGRKFDRSIGMGFLVDDGLKLYNVEKAGSNPRENSGSGAENGIVVQVTKPDGVAVVDTFVRKGPQDFAHYPGNAITVFTGRGHFGTVYYRNLHIENGGEHGIYASKGQGNVRVEGGLFKNNLGDGVRIAGEGSWVKGATVVIDMDDRTPGNRGNWHQARGIHLQSGEYGYTGGLVEDCTVIAHASPRTEALLKIEHSQGAATVRNCRFFNNTDYRTIVVDKPATGPQQPKKPWEVTFENIEISGRASNTVAMLLEDRPGSKISNVTIDLPSVGVDGIVLNNCEGTVIDNMNVVTGGYPLRVSSNSDGEQCLVTLKNLRRLKSSLLSDADTEQLASSLSGSTCLGGNDTAKQTFAVIGANDDRLYGTVLDEQ</sequence>
<accession>A0A482TKL9</accession>
<dbReference type="InterPro" id="IPR006311">
    <property type="entry name" value="TAT_signal"/>
</dbReference>
<dbReference type="PROSITE" id="PS51318">
    <property type="entry name" value="TAT"/>
    <property type="match status" value="1"/>
</dbReference>
<dbReference type="Gene3D" id="2.160.20.10">
    <property type="entry name" value="Single-stranded right-handed beta-helix, Pectin lyase-like"/>
    <property type="match status" value="1"/>
</dbReference>
<feature type="region of interest" description="Disordered" evidence="1">
    <location>
        <begin position="24"/>
        <end position="62"/>
    </location>
</feature>
<dbReference type="AlphaFoldDB" id="A0A482TKL9"/>
<dbReference type="SUPFAM" id="SSF51126">
    <property type="entry name" value="Pectin lyase-like"/>
    <property type="match status" value="1"/>
</dbReference>
<dbReference type="InterPro" id="IPR011050">
    <property type="entry name" value="Pectin_lyase_fold/virulence"/>
</dbReference>
<evidence type="ECO:0000313" key="3">
    <source>
        <dbReference type="Proteomes" id="UP000294028"/>
    </source>
</evidence>
<evidence type="ECO:0000313" key="2">
    <source>
        <dbReference type="EMBL" id="RYJ19534.1"/>
    </source>
</evidence>
<proteinExistence type="predicted"/>
<name>A0A482TKL9_9EURY</name>
<comment type="caution">
    <text evidence="2">The sequence shown here is derived from an EMBL/GenBank/DDBJ whole genome shotgun (WGS) entry which is preliminary data.</text>
</comment>
<dbReference type="Proteomes" id="UP000294028">
    <property type="component" value="Unassembled WGS sequence"/>
</dbReference>